<sequence length="88" mass="10128">MEEKTGTIVLSDENGIETEFEIITRLVIEDTNKEYVVVIPVDEDEDVDPIALRIEETEEGDFLFLPIEDDEEFEMVSEAFDLANIDEE</sequence>
<dbReference type="PANTHER" id="PTHR40066:SF1">
    <property type="entry name" value="UPF0473 PROTEIN CBO2561_CLC_2432"/>
    <property type="match status" value="1"/>
</dbReference>
<keyword evidence="4" id="KW-1185">Reference proteome</keyword>
<dbReference type="HOGENOM" id="CLU_146610_8_0_9"/>
<dbReference type="AlphaFoldDB" id="D9SL61"/>
<comment type="similarity">
    <text evidence="1 2">Belongs to the UPF0473 family.</text>
</comment>
<dbReference type="PANTHER" id="PTHR40066">
    <property type="entry name" value="UPF0473 PROTEIN CBO2561/CLC_2432"/>
    <property type="match status" value="1"/>
</dbReference>
<evidence type="ECO:0000256" key="1">
    <source>
        <dbReference type="ARBA" id="ARBA00008439"/>
    </source>
</evidence>
<evidence type="ECO:0000313" key="4">
    <source>
        <dbReference type="Proteomes" id="UP000002730"/>
    </source>
</evidence>
<dbReference type="Proteomes" id="UP000002730">
    <property type="component" value="Chromosome"/>
</dbReference>
<organism evidence="3 4">
    <name type="scientific">Clostridium cellulovorans (strain ATCC 35296 / DSM 3052 / OCM 3 / 743B)</name>
    <dbReference type="NCBI Taxonomy" id="573061"/>
    <lineage>
        <taxon>Bacteria</taxon>
        <taxon>Bacillati</taxon>
        <taxon>Bacillota</taxon>
        <taxon>Clostridia</taxon>
        <taxon>Eubacteriales</taxon>
        <taxon>Clostridiaceae</taxon>
        <taxon>Clostridium</taxon>
    </lineage>
</organism>
<dbReference type="RefSeq" id="WP_010077209.1">
    <property type="nucleotide sequence ID" value="NC_014393.1"/>
</dbReference>
<dbReference type="EMBL" id="CP002160">
    <property type="protein sequence ID" value="ADL51577.1"/>
    <property type="molecule type" value="Genomic_DNA"/>
</dbReference>
<dbReference type="InterPro" id="IPR009711">
    <property type="entry name" value="UPF0473"/>
</dbReference>
<accession>D9SL61</accession>
<gene>
    <name evidence="3" type="ordered locus">Clocel_1833</name>
</gene>
<reference evidence="3 4" key="1">
    <citation type="submission" date="2010-08" db="EMBL/GenBank/DDBJ databases">
        <title>Complete sequence of Clostridium cellulovorans 743B.</title>
        <authorList>
            <consortium name="US DOE Joint Genome Institute"/>
            <person name="Lucas S."/>
            <person name="Copeland A."/>
            <person name="Lapidus A."/>
            <person name="Cheng J.-F."/>
            <person name="Bruce D."/>
            <person name="Goodwin L."/>
            <person name="Pitluck S."/>
            <person name="Chertkov O."/>
            <person name="Detter J.C."/>
            <person name="Han C."/>
            <person name="Tapia R."/>
            <person name="Land M."/>
            <person name="Hauser L."/>
            <person name="Chang Y.-J."/>
            <person name="Jeffries C."/>
            <person name="Kyrpides N."/>
            <person name="Ivanova N."/>
            <person name="Mikhailova N."/>
            <person name="Hemme C.L."/>
            <person name="Woyke T."/>
        </authorList>
    </citation>
    <scope>NUCLEOTIDE SEQUENCE [LARGE SCALE GENOMIC DNA]</scope>
    <source>
        <strain evidence="4">ATCC 35296 / DSM 3052 / OCM 3 / 743B</strain>
    </source>
</reference>
<protein>
    <recommendedName>
        <fullName evidence="2">UPF0473 protein Clocel_1833</fullName>
    </recommendedName>
</protein>
<dbReference type="STRING" id="573061.Clocel_1833"/>
<proteinExistence type="inferred from homology"/>
<dbReference type="Pfam" id="PF06949">
    <property type="entry name" value="DUF1292"/>
    <property type="match status" value="1"/>
</dbReference>
<dbReference type="KEGG" id="ccb:Clocel_1833"/>
<evidence type="ECO:0000313" key="3">
    <source>
        <dbReference type="EMBL" id="ADL51577.1"/>
    </source>
</evidence>
<dbReference type="eggNOG" id="COG3906">
    <property type="taxonomic scope" value="Bacteria"/>
</dbReference>
<dbReference type="OrthoDB" id="9811971at2"/>
<evidence type="ECO:0000256" key="2">
    <source>
        <dbReference type="HAMAP-Rule" id="MF_01448"/>
    </source>
</evidence>
<dbReference type="HAMAP" id="MF_01448">
    <property type="entry name" value="UPF0473"/>
    <property type="match status" value="1"/>
</dbReference>
<name>D9SL61_CLOC7</name>